<protein>
    <submittedName>
        <fullName evidence="2">Uncharacterized protein</fullName>
    </submittedName>
</protein>
<proteinExistence type="predicted"/>
<sequence length="75" mass="8044">MRPRHADPQPRASSPALTAAIAAIVPEWAGPTKKSPTSPARETTGPTPMTVRLRWDMPLHATEPSVQPAARTAPR</sequence>
<organism evidence="2 3">
    <name type="scientific">Streptomyces ramulosus</name>
    <dbReference type="NCBI Taxonomy" id="47762"/>
    <lineage>
        <taxon>Bacteria</taxon>
        <taxon>Bacillati</taxon>
        <taxon>Actinomycetota</taxon>
        <taxon>Actinomycetes</taxon>
        <taxon>Kitasatosporales</taxon>
        <taxon>Streptomycetaceae</taxon>
        <taxon>Streptomyces</taxon>
    </lineage>
</organism>
<reference evidence="3" key="1">
    <citation type="journal article" date="2019" name="Int. J. Syst. Evol. Microbiol.">
        <title>The Global Catalogue of Microorganisms (GCM) 10K type strain sequencing project: providing services to taxonomists for standard genome sequencing and annotation.</title>
        <authorList>
            <consortium name="The Broad Institute Genomics Platform"/>
            <consortium name="The Broad Institute Genome Sequencing Center for Infectious Disease"/>
            <person name="Wu L."/>
            <person name="Ma J."/>
        </authorList>
    </citation>
    <scope>NUCLEOTIDE SEQUENCE [LARGE SCALE GENOMIC DNA]</scope>
    <source>
        <strain evidence="3">CGMCC 1.15809</strain>
    </source>
</reference>
<evidence type="ECO:0000313" key="3">
    <source>
        <dbReference type="Proteomes" id="UP001596241"/>
    </source>
</evidence>
<gene>
    <name evidence="2" type="ORF">ACFP3M_06145</name>
</gene>
<accession>A0ABW1FGQ8</accession>
<dbReference type="RefSeq" id="WP_345087714.1">
    <property type="nucleotide sequence ID" value="NZ_BAAAWG010000013.1"/>
</dbReference>
<evidence type="ECO:0000313" key="2">
    <source>
        <dbReference type="EMBL" id="MFC5892399.1"/>
    </source>
</evidence>
<dbReference type="Proteomes" id="UP001596241">
    <property type="component" value="Unassembled WGS sequence"/>
</dbReference>
<name>A0ABW1FGQ8_9ACTN</name>
<comment type="caution">
    <text evidence="2">The sequence shown here is derived from an EMBL/GenBank/DDBJ whole genome shotgun (WGS) entry which is preliminary data.</text>
</comment>
<feature type="compositionally biased region" description="Polar residues" evidence="1">
    <location>
        <begin position="34"/>
        <end position="47"/>
    </location>
</feature>
<feature type="region of interest" description="Disordered" evidence="1">
    <location>
        <begin position="26"/>
        <end position="52"/>
    </location>
</feature>
<dbReference type="EMBL" id="JBHSPW010000002">
    <property type="protein sequence ID" value="MFC5892399.1"/>
    <property type="molecule type" value="Genomic_DNA"/>
</dbReference>
<keyword evidence="3" id="KW-1185">Reference proteome</keyword>
<evidence type="ECO:0000256" key="1">
    <source>
        <dbReference type="SAM" id="MobiDB-lite"/>
    </source>
</evidence>